<feature type="region of interest" description="Disordered" evidence="1">
    <location>
        <begin position="1"/>
        <end position="24"/>
    </location>
</feature>
<comment type="caution">
    <text evidence="2">The sequence shown here is derived from an EMBL/GenBank/DDBJ whole genome shotgun (WGS) entry which is preliminary data.</text>
</comment>
<organism evidence="2 3">
    <name type="scientific">Cyanobium usitatum str. Tous</name>
    <dbReference type="NCBI Taxonomy" id="2116684"/>
    <lineage>
        <taxon>Bacteria</taxon>
        <taxon>Bacillati</taxon>
        <taxon>Cyanobacteriota</taxon>
        <taxon>Cyanophyceae</taxon>
        <taxon>Synechococcales</taxon>
        <taxon>Prochlorococcaceae</taxon>
        <taxon>Cyanobium</taxon>
    </lineage>
</organism>
<evidence type="ECO:0000313" key="2">
    <source>
        <dbReference type="EMBL" id="PSJ05118.1"/>
    </source>
</evidence>
<dbReference type="Proteomes" id="UP000243002">
    <property type="component" value="Unassembled WGS sequence"/>
</dbReference>
<accession>A0A2P7MV57</accession>
<reference evidence="2 3" key="1">
    <citation type="journal article" date="2018" name="Environ. Microbiol.">
        <title>Ecological and genomic features of two widespread freshwater picocyanobacteria.</title>
        <authorList>
            <person name="Cabello-Yeves P.J."/>
            <person name="Picazo A."/>
            <person name="Camacho A."/>
            <person name="Callieri C."/>
            <person name="Rosselli R."/>
            <person name="Roda-Garcia J.J."/>
            <person name="Coutinho F.H."/>
            <person name="Rodriguez-Valera F."/>
        </authorList>
    </citation>
    <scope>NUCLEOTIDE SEQUENCE [LARGE SCALE GENOMIC DNA]</scope>
    <source>
        <strain evidence="2 3">Tous</strain>
    </source>
</reference>
<evidence type="ECO:0000313" key="3">
    <source>
        <dbReference type="Proteomes" id="UP000243002"/>
    </source>
</evidence>
<dbReference type="RefSeq" id="WP_106502742.1">
    <property type="nucleotide sequence ID" value="NZ_PXXO01000007.1"/>
</dbReference>
<proteinExistence type="predicted"/>
<feature type="compositionally biased region" description="Basic and acidic residues" evidence="1">
    <location>
        <begin position="13"/>
        <end position="24"/>
    </location>
</feature>
<keyword evidence="3" id="KW-1185">Reference proteome</keyword>
<evidence type="ECO:0000256" key="1">
    <source>
        <dbReference type="SAM" id="MobiDB-lite"/>
    </source>
</evidence>
<gene>
    <name evidence="2" type="ORF">C7K55_07110</name>
</gene>
<name>A0A2P7MV57_9CYAN</name>
<dbReference type="EMBL" id="PXXO01000007">
    <property type="protein sequence ID" value="PSJ05118.1"/>
    <property type="molecule type" value="Genomic_DNA"/>
</dbReference>
<dbReference type="AlphaFoldDB" id="A0A2P7MV57"/>
<sequence>MQQVAARRLALATDHEAAAADPSRDPSVLAAYRQRFSFAVVGGRYRARLEELWAQRRELAGRLKWRAESQV</sequence>
<protein>
    <submittedName>
        <fullName evidence="2">Uncharacterized protein</fullName>
    </submittedName>
</protein>